<organism evidence="1 2">
    <name type="scientific">Phytohabitans rumicis</name>
    <dbReference type="NCBI Taxonomy" id="1076125"/>
    <lineage>
        <taxon>Bacteria</taxon>
        <taxon>Bacillati</taxon>
        <taxon>Actinomycetota</taxon>
        <taxon>Actinomycetes</taxon>
        <taxon>Micromonosporales</taxon>
        <taxon>Micromonosporaceae</taxon>
    </lineage>
</organism>
<gene>
    <name evidence="1" type="ORF">Prum_090870</name>
</gene>
<dbReference type="Proteomes" id="UP000482960">
    <property type="component" value="Unassembled WGS sequence"/>
</dbReference>
<comment type="caution">
    <text evidence="1">The sequence shown here is derived from an EMBL/GenBank/DDBJ whole genome shotgun (WGS) entry which is preliminary data.</text>
</comment>
<dbReference type="EMBL" id="BLPG01000001">
    <property type="protein sequence ID" value="GFJ95445.1"/>
    <property type="molecule type" value="Genomic_DNA"/>
</dbReference>
<dbReference type="AlphaFoldDB" id="A0A6V8LRR9"/>
<reference evidence="1 2" key="1">
    <citation type="submission" date="2020-03" db="EMBL/GenBank/DDBJ databases">
        <title>Whole genome shotgun sequence of Phytohabitans rumicis NBRC 108638.</title>
        <authorList>
            <person name="Komaki H."/>
            <person name="Tamura T."/>
        </authorList>
    </citation>
    <scope>NUCLEOTIDE SEQUENCE [LARGE SCALE GENOMIC DNA]</scope>
    <source>
        <strain evidence="1 2">NBRC 108638</strain>
    </source>
</reference>
<keyword evidence="2" id="KW-1185">Reference proteome</keyword>
<sequence>MTDARWTGLTHPARKQNVGLTLTAAPARKGHTVYGLDTQPTVLDPLARGQPHGTAPFW</sequence>
<protein>
    <submittedName>
        <fullName evidence="1">Uncharacterized protein</fullName>
    </submittedName>
</protein>
<proteinExistence type="predicted"/>
<reference evidence="1 2" key="2">
    <citation type="submission" date="2020-03" db="EMBL/GenBank/DDBJ databases">
        <authorList>
            <person name="Ichikawa N."/>
            <person name="Kimura A."/>
            <person name="Kitahashi Y."/>
            <person name="Uohara A."/>
        </authorList>
    </citation>
    <scope>NUCLEOTIDE SEQUENCE [LARGE SCALE GENOMIC DNA]</scope>
    <source>
        <strain evidence="1 2">NBRC 108638</strain>
    </source>
</reference>
<dbReference type="RefSeq" id="WP_173083022.1">
    <property type="nucleotide sequence ID" value="NZ_BAABJB010000083.1"/>
</dbReference>
<evidence type="ECO:0000313" key="1">
    <source>
        <dbReference type="EMBL" id="GFJ95445.1"/>
    </source>
</evidence>
<accession>A0A6V8LRR9</accession>
<name>A0A6V8LRR9_9ACTN</name>
<evidence type="ECO:0000313" key="2">
    <source>
        <dbReference type="Proteomes" id="UP000482960"/>
    </source>
</evidence>